<organism evidence="11 12">
    <name type="scientific">Streptomyces albiflavescens</name>
    <dbReference type="NCBI Taxonomy" id="1623582"/>
    <lineage>
        <taxon>Bacteria</taxon>
        <taxon>Bacillati</taxon>
        <taxon>Actinomycetota</taxon>
        <taxon>Actinomycetes</taxon>
        <taxon>Kitasatosporales</taxon>
        <taxon>Streptomycetaceae</taxon>
        <taxon>Streptomyces</taxon>
    </lineage>
</organism>
<feature type="compositionally biased region" description="Basic and acidic residues" evidence="8">
    <location>
        <begin position="31"/>
        <end position="41"/>
    </location>
</feature>
<dbReference type="InterPro" id="IPR050297">
    <property type="entry name" value="LipidA_mod_glycosyltrf_83"/>
</dbReference>
<feature type="transmembrane region" description="Helical" evidence="9">
    <location>
        <begin position="376"/>
        <end position="399"/>
    </location>
</feature>
<evidence type="ECO:0000256" key="8">
    <source>
        <dbReference type="SAM" id="MobiDB-lite"/>
    </source>
</evidence>
<accession>A0A917YAA6</accession>
<sequence length="531" mass="56668">MTAAYTPDEAMTAGYPPGEAMTAHAQAPGADRAEPETEGRAARRRAERGGKGAALLVFAVPALVALACVLPGLGKRQLWRDEHATWWASSLSWHFLGRLIENIDVVFTPYYAGMHLWIAVAGDSPAMLRLPEALAMGVSAGLVGLLGRRMFAVRTGLLAGLLFALVPAITRYGQETRPYAFATLFALLATLLLLRALEKPSLRDWTLYALAIAATGFGHLVAMSVIAGHLGLVVLAKKRGDRIAHYAFAGAALLGLSITLPMVAQGSGQSGQIAWNDTTADDLIDFPEKLFGSWITGGAVMGLGLLGLLVARRYALLLGAWAVLPPVLTFLTADQLHLFLPRYLLFTIPAWTLLVAAAVTRIAGRLDPEARPGAGAKAFGGLLVAAVVAGYAFVAWPAIGDAKKDLPDEPDYAGAADVIASGERSGDGMIFNGGMSERRAMAYELRDREAPRDVLMEWTPQQNGSYGASECKQPARCLKGVDRIWLVSTISDGRPLLTGADDRTAAAIEKDFKAARTVKLHHVVVQVLERT</sequence>
<evidence type="ECO:0000256" key="4">
    <source>
        <dbReference type="ARBA" id="ARBA00022679"/>
    </source>
</evidence>
<keyword evidence="4" id="KW-0808">Transferase</keyword>
<evidence type="ECO:0000256" key="5">
    <source>
        <dbReference type="ARBA" id="ARBA00022692"/>
    </source>
</evidence>
<feature type="region of interest" description="Disordered" evidence="8">
    <location>
        <begin position="1"/>
        <end position="45"/>
    </location>
</feature>
<keyword evidence="7 9" id="KW-0472">Membrane</keyword>
<dbReference type="Pfam" id="PF13231">
    <property type="entry name" value="PMT_2"/>
    <property type="match status" value="1"/>
</dbReference>
<evidence type="ECO:0000313" key="11">
    <source>
        <dbReference type="EMBL" id="GGN83476.1"/>
    </source>
</evidence>
<feature type="transmembrane region" description="Helical" evidence="9">
    <location>
        <begin position="53"/>
        <end position="73"/>
    </location>
</feature>
<evidence type="ECO:0000256" key="9">
    <source>
        <dbReference type="SAM" id="Phobius"/>
    </source>
</evidence>
<protein>
    <recommendedName>
        <fullName evidence="10">Glycosyltransferase RgtA/B/C/D-like domain-containing protein</fullName>
    </recommendedName>
</protein>
<dbReference type="RefSeq" id="WP_229703583.1">
    <property type="nucleotide sequence ID" value="NZ_BMMM01000016.1"/>
</dbReference>
<evidence type="ECO:0000256" key="2">
    <source>
        <dbReference type="ARBA" id="ARBA00022475"/>
    </source>
</evidence>
<feature type="transmembrane region" description="Helical" evidence="9">
    <location>
        <begin position="243"/>
        <end position="264"/>
    </location>
</feature>
<feature type="domain" description="Glycosyltransferase RgtA/B/C/D-like" evidence="10">
    <location>
        <begin position="115"/>
        <end position="263"/>
    </location>
</feature>
<evidence type="ECO:0000259" key="10">
    <source>
        <dbReference type="Pfam" id="PF13231"/>
    </source>
</evidence>
<feature type="transmembrane region" description="Helical" evidence="9">
    <location>
        <begin position="179"/>
        <end position="197"/>
    </location>
</feature>
<feature type="transmembrane region" description="Helical" evidence="9">
    <location>
        <begin position="343"/>
        <end position="364"/>
    </location>
</feature>
<dbReference type="GO" id="GO:0016763">
    <property type="term" value="F:pentosyltransferase activity"/>
    <property type="evidence" value="ECO:0007669"/>
    <property type="project" value="TreeGrafter"/>
</dbReference>
<reference evidence="11 12" key="1">
    <citation type="journal article" date="2014" name="Int. J. Syst. Evol. Microbiol.">
        <title>Complete genome sequence of Corynebacterium casei LMG S-19264T (=DSM 44701T), isolated from a smear-ripened cheese.</title>
        <authorList>
            <consortium name="US DOE Joint Genome Institute (JGI-PGF)"/>
            <person name="Walter F."/>
            <person name="Albersmeier A."/>
            <person name="Kalinowski J."/>
            <person name="Ruckert C."/>
        </authorList>
    </citation>
    <scope>NUCLEOTIDE SEQUENCE [LARGE SCALE GENOMIC DNA]</scope>
    <source>
        <strain evidence="11 12">CGMCC 4.7111</strain>
    </source>
</reference>
<keyword evidence="3" id="KW-0328">Glycosyltransferase</keyword>
<comment type="caution">
    <text evidence="11">The sequence shown here is derived from an EMBL/GenBank/DDBJ whole genome shotgun (WGS) entry which is preliminary data.</text>
</comment>
<dbReference type="PANTHER" id="PTHR33908">
    <property type="entry name" value="MANNOSYLTRANSFERASE YKCB-RELATED"/>
    <property type="match status" value="1"/>
</dbReference>
<keyword evidence="2" id="KW-1003">Cell membrane</keyword>
<dbReference type="EMBL" id="BMMM01000016">
    <property type="protein sequence ID" value="GGN83476.1"/>
    <property type="molecule type" value="Genomic_DNA"/>
</dbReference>
<dbReference type="PANTHER" id="PTHR33908:SF3">
    <property type="entry name" value="UNDECAPRENYL PHOSPHATE-ALPHA-4-AMINO-4-DEOXY-L-ARABINOSE ARABINOSYL TRANSFERASE"/>
    <property type="match status" value="1"/>
</dbReference>
<evidence type="ECO:0000256" key="7">
    <source>
        <dbReference type="ARBA" id="ARBA00023136"/>
    </source>
</evidence>
<feature type="transmembrane region" description="Helical" evidence="9">
    <location>
        <begin position="291"/>
        <end position="309"/>
    </location>
</feature>
<dbReference type="GO" id="GO:0009103">
    <property type="term" value="P:lipopolysaccharide biosynthetic process"/>
    <property type="evidence" value="ECO:0007669"/>
    <property type="project" value="UniProtKB-ARBA"/>
</dbReference>
<dbReference type="InterPro" id="IPR038731">
    <property type="entry name" value="RgtA/B/C-like"/>
</dbReference>
<gene>
    <name evidence="11" type="ORF">GCM10011579_072330</name>
</gene>
<dbReference type="Proteomes" id="UP000600365">
    <property type="component" value="Unassembled WGS sequence"/>
</dbReference>
<keyword evidence="12" id="KW-1185">Reference proteome</keyword>
<evidence type="ECO:0000313" key="12">
    <source>
        <dbReference type="Proteomes" id="UP000600365"/>
    </source>
</evidence>
<comment type="subcellular location">
    <subcellularLocation>
        <location evidence="1">Cell membrane</location>
        <topology evidence="1">Multi-pass membrane protein</topology>
    </subcellularLocation>
</comment>
<evidence type="ECO:0000256" key="1">
    <source>
        <dbReference type="ARBA" id="ARBA00004651"/>
    </source>
</evidence>
<feature type="transmembrane region" description="Helical" evidence="9">
    <location>
        <begin position="151"/>
        <end position="172"/>
    </location>
</feature>
<name>A0A917YAA6_9ACTN</name>
<feature type="transmembrane region" description="Helical" evidence="9">
    <location>
        <begin position="314"/>
        <end position="331"/>
    </location>
</feature>
<evidence type="ECO:0000256" key="6">
    <source>
        <dbReference type="ARBA" id="ARBA00022989"/>
    </source>
</evidence>
<dbReference type="AlphaFoldDB" id="A0A917YAA6"/>
<dbReference type="GO" id="GO:0010041">
    <property type="term" value="P:response to iron(III) ion"/>
    <property type="evidence" value="ECO:0007669"/>
    <property type="project" value="TreeGrafter"/>
</dbReference>
<feature type="transmembrane region" description="Helical" evidence="9">
    <location>
        <begin position="209"/>
        <end position="236"/>
    </location>
</feature>
<keyword evidence="5 9" id="KW-0812">Transmembrane</keyword>
<keyword evidence="6 9" id="KW-1133">Transmembrane helix</keyword>
<proteinExistence type="predicted"/>
<dbReference type="GO" id="GO:0005886">
    <property type="term" value="C:plasma membrane"/>
    <property type="evidence" value="ECO:0007669"/>
    <property type="project" value="UniProtKB-SubCell"/>
</dbReference>
<evidence type="ECO:0000256" key="3">
    <source>
        <dbReference type="ARBA" id="ARBA00022676"/>
    </source>
</evidence>